<dbReference type="GO" id="GO:0001179">
    <property type="term" value="F:RNA polymerase I general transcription initiation factor binding"/>
    <property type="evidence" value="ECO:0007669"/>
    <property type="project" value="TreeGrafter"/>
</dbReference>
<dbReference type="EMBL" id="KV407455">
    <property type="protein sequence ID" value="KZF25521.1"/>
    <property type="molecule type" value="Genomic_DNA"/>
</dbReference>
<accession>A0A165IXT6</accession>
<evidence type="ECO:0000313" key="4">
    <source>
        <dbReference type="EMBL" id="KZF25521.1"/>
    </source>
</evidence>
<dbReference type="PANTHER" id="PTHR28221">
    <property type="entry name" value="RNA POLYMERASE I-SPECIFIC TRANSCRIPTION INITIATION FACTOR RRN6"/>
    <property type="match status" value="1"/>
</dbReference>
<dbReference type="PANTHER" id="PTHR28221:SF2">
    <property type="entry name" value="RNA POLYMERASE I-SPECIFIC TRANSCRIPTION INITIATION FACTOR RRN6"/>
    <property type="match status" value="1"/>
</dbReference>
<evidence type="ECO:0000259" key="2">
    <source>
        <dbReference type="Pfam" id="PF10214"/>
    </source>
</evidence>
<dbReference type="Pfam" id="PF20640">
    <property type="entry name" value="Rrn6_HB"/>
    <property type="match status" value="1"/>
</dbReference>
<dbReference type="GO" id="GO:0070860">
    <property type="term" value="C:RNA polymerase I core factor complex"/>
    <property type="evidence" value="ECO:0007669"/>
    <property type="project" value="TreeGrafter"/>
</dbReference>
<dbReference type="GeneID" id="28900956"/>
<dbReference type="GO" id="GO:0001163">
    <property type="term" value="F:RNA polymerase I transcription regulatory region sequence-specific DNA binding"/>
    <property type="evidence" value="ECO:0007669"/>
    <property type="project" value="TreeGrafter"/>
</dbReference>
<feature type="compositionally biased region" description="Basic and acidic residues" evidence="1">
    <location>
        <begin position="1187"/>
        <end position="1198"/>
    </location>
</feature>
<feature type="compositionally biased region" description="Polar residues" evidence="1">
    <location>
        <begin position="1047"/>
        <end position="1061"/>
    </location>
</feature>
<feature type="region of interest" description="Disordered" evidence="1">
    <location>
        <begin position="866"/>
        <end position="1070"/>
    </location>
</feature>
<dbReference type="RefSeq" id="XP_018191076.1">
    <property type="nucleotide sequence ID" value="XM_018335819.1"/>
</dbReference>
<dbReference type="InParanoid" id="A0A165IXT6"/>
<feature type="compositionally biased region" description="Polar residues" evidence="1">
    <location>
        <begin position="828"/>
        <end position="849"/>
    </location>
</feature>
<feature type="region of interest" description="Disordered" evidence="1">
    <location>
        <begin position="1163"/>
        <end position="1362"/>
    </location>
</feature>
<feature type="compositionally biased region" description="Basic residues" evidence="1">
    <location>
        <begin position="1421"/>
        <end position="1433"/>
    </location>
</feature>
<feature type="compositionally biased region" description="Basic and acidic residues" evidence="1">
    <location>
        <begin position="1247"/>
        <end position="1257"/>
    </location>
</feature>
<feature type="domain" description="RRN6 beta-propeller" evidence="2">
    <location>
        <begin position="107"/>
        <end position="481"/>
    </location>
</feature>
<evidence type="ECO:0000256" key="1">
    <source>
        <dbReference type="SAM" id="MobiDB-lite"/>
    </source>
</evidence>
<feature type="region of interest" description="Disordered" evidence="1">
    <location>
        <begin position="828"/>
        <end position="854"/>
    </location>
</feature>
<evidence type="ECO:0000313" key="5">
    <source>
        <dbReference type="Proteomes" id="UP000076632"/>
    </source>
</evidence>
<evidence type="ECO:0008006" key="6">
    <source>
        <dbReference type="Google" id="ProtNLM"/>
    </source>
</evidence>
<evidence type="ECO:0000259" key="3">
    <source>
        <dbReference type="Pfam" id="PF20640"/>
    </source>
</evidence>
<reference evidence="4 5" key="1">
    <citation type="journal article" date="2016" name="Fungal Biol.">
        <title>The genome of Xylona heveae provides a window into fungal endophytism.</title>
        <authorList>
            <person name="Gazis R."/>
            <person name="Kuo A."/>
            <person name="Riley R."/>
            <person name="LaButti K."/>
            <person name="Lipzen A."/>
            <person name="Lin J."/>
            <person name="Amirebrahimi M."/>
            <person name="Hesse C.N."/>
            <person name="Spatafora J.W."/>
            <person name="Henrissat B."/>
            <person name="Hainaut M."/>
            <person name="Grigoriev I.V."/>
            <person name="Hibbett D.S."/>
        </authorList>
    </citation>
    <scope>NUCLEOTIDE SEQUENCE [LARGE SCALE GENOMIC DNA]</scope>
    <source>
        <strain evidence="4 5">TC161</strain>
    </source>
</reference>
<feature type="compositionally biased region" description="Basic residues" evidence="1">
    <location>
        <begin position="1029"/>
        <end position="1044"/>
    </location>
</feature>
<protein>
    <recommendedName>
        <fullName evidence="6">RNA polymerase I-specific transcription initiation factor RRN6-like protein</fullName>
    </recommendedName>
</protein>
<keyword evidence="5" id="KW-1185">Reference proteome</keyword>
<feature type="compositionally biased region" description="Polar residues" evidence="1">
    <location>
        <begin position="915"/>
        <end position="941"/>
    </location>
</feature>
<gene>
    <name evidence="4" type="ORF">L228DRAFT_280758</name>
</gene>
<dbReference type="OrthoDB" id="4090074at2759"/>
<dbReference type="Pfam" id="PF10214">
    <property type="entry name" value="Rrn6_beta-prop"/>
    <property type="match status" value="1"/>
</dbReference>
<dbReference type="STRING" id="1328760.A0A165IXT6"/>
<dbReference type="GO" id="GO:0042790">
    <property type="term" value="P:nucleolar large rRNA transcription by RNA polymerase I"/>
    <property type="evidence" value="ECO:0007669"/>
    <property type="project" value="TreeGrafter"/>
</dbReference>
<sequence>MADHRLNDLLYGHLGEAIYDRDTQTWHFSRQLGRRNILHPVGTSTVPIPPSQLLTEHESLQGKRTKKKREALNLSKIHPEIVPGLELLAPLAKISEVASTVTDTYEPTSAELLAIGTAEDVDNQKSGTSTVSIAAVAGGELGETVILVHLRKEQLGWKGYKGTRLSVQTFGDGEKAPWQGDSGPVRQICFAESDGEGAGWLAVRFNTYTAILRPAFRRKFSASFAFDPSVPSANHRRTQIDPNPILTLQCGETGGAPHADVTFNPWYQRQFAVIDQEGNWSIWNAEGRFWKRRTFRGDAGKKGNIFEGLDEKKLLPNMKQTDGWARICWAANVKTIAMCTRRHFAVFNLAEQPVRLNCPELGMIRSTSWFLDMKRSPANGSHVFVLTSTHLYWLDVSGPEDAFDEDQGRSAVKILMSWRHYRSQDDTSLQMHLSKVEEGDGTSILIYSRLNDLISVFQFAMPSDPPSLPTSIADPYILKLPPTLLSTATQDDRSHACNILTLTLRPLDYVLAHGALPAGPGNTYQEQGIRFFQLTVLCNDLSVHEALYYRRHDEGKGEDDHARSVLVEEPTIRSKVDKTLKSSNRIDDDFIVADDEIELAETSSRRSREGYYGRKGRTNKAIGLSDDEDEDGLTVEDPYTVPFERVYDMAFRDAIQVREGSVSEDPEFSDYLHTLREAFDAKIEAGESPIVSLLELGPSRPRVDDIDQASTDIDELLKWLWERELKESGPGENRLAITQLAVSDLFPLQPSTKPGKVSSEGLPSSLVSSFPSNSLSAIYDYLISLWLAPLPNTVPGRTRLAKERVVRKAAAELFLASIGLRVIRNSAPSVGDATQSQASRSLTGPTTAEPSLPGEYNLAVRGRYHDHDELDDSPSKRRGRQNSADARNSARRGPRSPLGRAAVEPSSEVPMDQGFQLTNPSTQFSQHAQTPQDGATTTPSALNAAADLPPSSPPVQPATAVGDETTFPSSPLAPPPQASQQLPPLQESNQADHVGAASGPSRLNRRGSSPIRGRGRSRSRSGSISSRTPSRRRSISTSKGKGKAVSRSISRSTRGYTTATSTDDDFSQDEEDLASFRLRQYVPVAPQPPLPRSMSQILSQWTIGEDPDNFDWEASQLRGTLGLASQSMSQSQGLFTPYSGDDGDFSQRAGLASEASMATGAGGIPADLAHLSPEKAARELRHRRRREERDRRRLERHERRQRMLTARENQRREQGSLFFSEPGYMSGVLPSDGLDDPLQSSALRPGPRRESRGEREVAGPVEDAIPEEDEMEHEIPDASQRGPRAAQRAPRTPAARVSGRSDLGTGFEDREATATAATAAASGSGPAVNHPPPTPFTGFPPSSPLRQTTRSQFATAGRPAPAAAEFQGFLDQSQHRRSSFDALAGMNDMPMTQIERGAFGARTPAAATAAGAHTPASGRRTGGKRKRPRMAGF</sequence>
<organism evidence="4 5">
    <name type="scientific">Xylona heveae (strain CBS 132557 / TC161)</name>
    <dbReference type="NCBI Taxonomy" id="1328760"/>
    <lineage>
        <taxon>Eukaryota</taxon>
        <taxon>Fungi</taxon>
        <taxon>Dikarya</taxon>
        <taxon>Ascomycota</taxon>
        <taxon>Pezizomycotina</taxon>
        <taxon>Xylonomycetes</taxon>
        <taxon>Xylonales</taxon>
        <taxon>Xylonaceae</taxon>
        <taxon>Xylona</taxon>
    </lineage>
</organism>
<dbReference type="InterPro" id="IPR019350">
    <property type="entry name" value="RNA_pol_I-sp_TIF_RRN6-like"/>
</dbReference>
<feature type="compositionally biased region" description="Low complexity" evidence="1">
    <location>
        <begin position="1403"/>
        <end position="1419"/>
    </location>
</feature>
<proteinExistence type="predicted"/>
<feature type="compositionally biased region" description="Low complexity" evidence="1">
    <location>
        <begin position="1281"/>
        <end position="1296"/>
    </location>
</feature>
<dbReference type="InterPro" id="IPR048535">
    <property type="entry name" value="RRN6_beta-prop"/>
</dbReference>
<dbReference type="InterPro" id="IPR048537">
    <property type="entry name" value="RRN6_HB"/>
</dbReference>
<feature type="region of interest" description="Disordered" evidence="1">
    <location>
        <begin position="1403"/>
        <end position="1433"/>
    </location>
</feature>
<name>A0A165IXT6_XYLHT</name>
<feature type="domain" description="RRN6 helical bundle" evidence="3">
    <location>
        <begin position="584"/>
        <end position="818"/>
    </location>
</feature>
<dbReference type="Proteomes" id="UP000076632">
    <property type="component" value="Unassembled WGS sequence"/>
</dbReference>